<dbReference type="Pfam" id="PF02902">
    <property type="entry name" value="Peptidase_C48"/>
    <property type="match status" value="1"/>
</dbReference>
<evidence type="ECO:0000256" key="3">
    <source>
        <dbReference type="ARBA" id="ARBA00022801"/>
    </source>
</evidence>
<evidence type="ECO:0000313" key="5">
    <source>
        <dbReference type="EMBL" id="KAJ7322034.1"/>
    </source>
</evidence>
<keyword evidence="2" id="KW-0645">Protease</keyword>
<dbReference type="AlphaFoldDB" id="A0A9W9Y818"/>
<evidence type="ECO:0000256" key="2">
    <source>
        <dbReference type="ARBA" id="ARBA00022670"/>
    </source>
</evidence>
<reference evidence="5" key="1">
    <citation type="submission" date="2023-01" db="EMBL/GenBank/DDBJ databases">
        <title>Genome assembly of the deep-sea coral Lophelia pertusa.</title>
        <authorList>
            <person name="Herrera S."/>
            <person name="Cordes E."/>
        </authorList>
    </citation>
    <scope>NUCLEOTIDE SEQUENCE</scope>
    <source>
        <strain evidence="5">USNM1676648</strain>
        <tissue evidence="5">Polyp</tissue>
    </source>
</reference>
<comment type="similarity">
    <text evidence="1">Belongs to the peptidase C48 family.</text>
</comment>
<evidence type="ECO:0000313" key="6">
    <source>
        <dbReference type="Proteomes" id="UP001163046"/>
    </source>
</evidence>
<dbReference type="GO" id="GO:0008234">
    <property type="term" value="F:cysteine-type peptidase activity"/>
    <property type="evidence" value="ECO:0007669"/>
    <property type="project" value="InterPro"/>
</dbReference>
<dbReference type="Gene3D" id="3.40.395.10">
    <property type="entry name" value="Adenoviral Proteinase, Chain A"/>
    <property type="match status" value="1"/>
</dbReference>
<dbReference type="Proteomes" id="UP001163046">
    <property type="component" value="Unassembled WGS sequence"/>
</dbReference>
<dbReference type="EMBL" id="MU827820">
    <property type="protein sequence ID" value="KAJ7322034.1"/>
    <property type="molecule type" value="Genomic_DNA"/>
</dbReference>
<dbReference type="InterPro" id="IPR038765">
    <property type="entry name" value="Papain-like_cys_pep_sf"/>
</dbReference>
<sequence>MVEAAVTLMRKEKKRGDKTVKTIDLEAEDKAMDVSIGQLGIFCRAGLGHLEWLGEIAAMQYNVQEERKWMMQTPDNLDDQTREIIVQLLYKFPLNHLVAKEGNYSVNVWVFSKLALERYVDDTVIDTAIARIHRQYNLKETVLCLPSHTITWLDTGDGDFIRECFRDRILQVKPELLRLVLIPINMDDAHWGLLAVDVQSKEAYFDDGLGWTFRRISYVHLIIRELHFHFPECDHFSLKDWLLVKNVERFGMPRQPTDGQVIGGGSCGVGVILSAHDLMRSDRPRSISPSWRFEEMTVHRKEVMKLLSST</sequence>
<proteinExistence type="inferred from homology"/>
<dbReference type="GO" id="GO:0006508">
    <property type="term" value="P:proteolysis"/>
    <property type="evidence" value="ECO:0007669"/>
    <property type="project" value="UniProtKB-KW"/>
</dbReference>
<gene>
    <name evidence="5" type="ORF">OS493_033197</name>
</gene>
<comment type="caution">
    <text evidence="5">The sequence shown here is derived from an EMBL/GenBank/DDBJ whole genome shotgun (WGS) entry which is preliminary data.</text>
</comment>
<dbReference type="InterPro" id="IPR003653">
    <property type="entry name" value="Peptidase_C48_C"/>
</dbReference>
<accession>A0A9W9Y818</accession>
<evidence type="ECO:0000259" key="4">
    <source>
        <dbReference type="PROSITE" id="PS50600"/>
    </source>
</evidence>
<dbReference type="SUPFAM" id="SSF54001">
    <property type="entry name" value="Cysteine proteinases"/>
    <property type="match status" value="1"/>
</dbReference>
<protein>
    <recommendedName>
        <fullName evidence="4">Ubiquitin-like protease family profile domain-containing protein</fullName>
    </recommendedName>
</protein>
<feature type="domain" description="Ubiquitin-like protease family profile" evidence="4">
    <location>
        <begin position="61"/>
        <end position="278"/>
    </location>
</feature>
<keyword evidence="3" id="KW-0378">Hydrolase</keyword>
<name>A0A9W9Y818_9CNID</name>
<dbReference type="OrthoDB" id="6014028at2759"/>
<dbReference type="PROSITE" id="PS50600">
    <property type="entry name" value="ULP_PROTEASE"/>
    <property type="match status" value="1"/>
</dbReference>
<organism evidence="5 6">
    <name type="scientific">Desmophyllum pertusum</name>
    <dbReference type="NCBI Taxonomy" id="174260"/>
    <lineage>
        <taxon>Eukaryota</taxon>
        <taxon>Metazoa</taxon>
        <taxon>Cnidaria</taxon>
        <taxon>Anthozoa</taxon>
        <taxon>Hexacorallia</taxon>
        <taxon>Scleractinia</taxon>
        <taxon>Caryophylliina</taxon>
        <taxon>Caryophylliidae</taxon>
        <taxon>Desmophyllum</taxon>
    </lineage>
</organism>
<keyword evidence="6" id="KW-1185">Reference proteome</keyword>
<evidence type="ECO:0000256" key="1">
    <source>
        <dbReference type="ARBA" id="ARBA00005234"/>
    </source>
</evidence>